<evidence type="ECO:0000256" key="7">
    <source>
        <dbReference type="ARBA" id="ARBA00023224"/>
    </source>
</evidence>
<dbReference type="Proteomes" id="UP000663828">
    <property type="component" value="Unassembled WGS sequence"/>
</dbReference>
<keyword evidence="2 9" id="KW-0812">Transmembrane</keyword>
<evidence type="ECO:0000256" key="6">
    <source>
        <dbReference type="ARBA" id="ARBA00023170"/>
    </source>
</evidence>
<proteinExistence type="predicted"/>
<dbReference type="InterPro" id="IPR017452">
    <property type="entry name" value="GPCR_Rhodpsn_7TM"/>
</dbReference>
<dbReference type="PANTHER" id="PTHR24243">
    <property type="entry name" value="G-PROTEIN COUPLED RECEPTOR"/>
    <property type="match status" value="1"/>
</dbReference>
<feature type="compositionally biased region" description="Polar residues" evidence="8">
    <location>
        <begin position="286"/>
        <end position="297"/>
    </location>
</feature>
<comment type="subcellular location">
    <subcellularLocation>
        <location evidence="1">Membrane</location>
        <topology evidence="1">Multi-pass membrane protein</topology>
    </subcellularLocation>
</comment>
<dbReference type="AlphaFoldDB" id="A0A814DDG1"/>
<dbReference type="PRINTS" id="PR00237">
    <property type="entry name" value="GPCRRHODOPSN"/>
</dbReference>
<protein>
    <recommendedName>
        <fullName evidence="10">G-protein coupled receptors family 1 profile domain-containing protein</fullName>
    </recommendedName>
</protein>
<feature type="domain" description="G-protein coupled receptors family 1 profile" evidence="10">
    <location>
        <begin position="48"/>
        <end position="430"/>
    </location>
</feature>
<feature type="transmembrane region" description="Helical" evidence="9">
    <location>
        <begin position="146"/>
        <end position="165"/>
    </location>
</feature>
<dbReference type="PANTHER" id="PTHR24243:SF230">
    <property type="entry name" value="G-PROTEIN COUPLED RECEPTORS FAMILY 1 PROFILE DOMAIN-CONTAINING PROTEIN"/>
    <property type="match status" value="1"/>
</dbReference>
<dbReference type="Pfam" id="PF00001">
    <property type="entry name" value="7tm_1"/>
    <property type="match status" value="1"/>
</dbReference>
<evidence type="ECO:0000256" key="5">
    <source>
        <dbReference type="ARBA" id="ARBA00023136"/>
    </source>
</evidence>
<evidence type="ECO:0000256" key="3">
    <source>
        <dbReference type="ARBA" id="ARBA00022989"/>
    </source>
</evidence>
<dbReference type="PROSITE" id="PS50262">
    <property type="entry name" value="G_PROTEIN_RECEP_F1_2"/>
    <property type="match status" value="1"/>
</dbReference>
<gene>
    <name evidence="11" type="ORF">XAT740_LOCUS10754</name>
</gene>
<evidence type="ECO:0000259" key="10">
    <source>
        <dbReference type="PROSITE" id="PS50262"/>
    </source>
</evidence>
<organism evidence="11 12">
    <name type="scientific">Adineta ricciae</name>
    <name type="common">Rotifer</name>
    <dbReference type="NCBI Taxonomy" id="249248"/>
    <lineage>
        <taxon>Eukaryota</taxon>
        <taxon>Metazoa</taxon>
        <taxon>Spiralia</taxon>
        <taxon>Gnathifera</taxon>
        <taxon>Rotifera</taxon>
        <taxon>Eurotatoria</taxon>
        <taxon>Bdelloidea</taxon>
        <taxon>Adinetida</taxon>
        <taxon>Adinetidae</taxon>
        <taxon>Adineta</taxon>
    </lineage>
</organism>
<keyword evidence="4" id="KW-0297">G-protein coupled receptor</keyword>
<reference evidence="11" key="1">
    <citation type="submission" date="2021-02" db="EMBL/GenBank/DDBJ databases">
        <authorList>
            <person name="Nowell W R."/>
        </authorList>
    </citation>
    <scope>NUCLEOTIDE SEQUENCE</scope>
</reference>
<sequence>MAIVNISSIRAASIDMAPNYLKFENIDNYPSTVSLTYIFFISSIGIITNVSTVFLLSKNNFTKNLKIKCALIALALSDLLFNIALSVRGMSDLIEGESERVCMFITFFSHLAELLSAYYTVLFTIQRYCAVRYPFEVAINRRSASIIPLSIIFLLSSLFCFFFYYEENPSEKCRPVPALHWFIANASLSFVIPFSLISIFNILIVYYIRKYSLSPIGAETISLKRKNLLKTRTKTSSMDDTGYNQEETRIPSLGSSFDGVTCGASPDCDRLCPFISLREAPTRNTYYSSDSYSKQIPNKSSTSSKENESVDRLTSRMAQSIRVTRMLVFVSTCFLILNAPAHLCAIAMKIYIEVNSFIPAGSTVINLNQIDNNVVLIPNTSNETYHENLFEAIKRSTFVDDKSTYQQLYKAVSITQMIQYASYSINFFLYSFSGITFRTNLKQVIQKL</sequence>
<evidence type="ECO:0000256" key="2">
    <source>
        <dbReference type="ARBA" id="ARBA00022692"/>
    </source>
</evidence>
<keyword evidence="12" id="KW-1185">Reference proteome</keyword>
<keyword evidence="6" id="KW-0675">Receptor</keyword>
<dbReference type="GO" id="GO:0004930">
    <property type="term" value="F:G protein-coupled receptor activity"/>
    <property type="evidence" value="ECO:0007669"/>
    <property type="project" value="UniProtKB-KW"/>
</dbReference>
<feature type="transmembrane region" description="Helical" evidence="9">
    <location>
        <begin position="37"/>
        <end position="57"/>
    </location>
</feature>
<evidence type="ECO:0000256" key="8">
    <source>
        <dbReference type="SAM" id="MobiDB-lite"/>
    </source>
</evidence>
<dbReference type="SUPFAM" id="SSF81321">
    <property type="entry name" value="Family A G protein-coupled receptor-like"/>
    <property type="match status" value="1"/>
</dbReference>
<feature type="transmembrane region" description="Helical" evidence="9">
    <location>
        <begin position="103"/>
        <end position="125"/>
    </location>
</feature>
<evidence type="ECO:0000256" key="9">
    <source>
        <dbReference type="SAM" id="Phobius"/>
    </source>
</evidence>
<evidence type="ECO:0000313" key="11">
    <source>
        <dbReference type="EMBL" id="CAF0952704.1"/>
    </source>
</evidence>
<name>A0A814DDG1_ADIRI</name>
<keyword evidence="3 9" id="KW-1133">Transmembrane helix</keyword>
<keyword evidence="5 9" id="KW-0472">Membrane</keyword>
<dbReference type="GO" id="GO:0005886">
    <property type="term" value="C:plasma membrane"/>
    <property type="evidence" value="ECO:0007669"/>
    <property type="project" value="TreeGrafter"/>
</dbReference>
<evidence type="ECO:0000256" key="1">
    <source>
        <dbReference type="ARBA" id="ARBA00004141"/>
    </source>
</evidence>
<comment type="caution">
    <text evidence="11">The sequence shown here is derived from an EMBL/GenBank/DDBJ whole genome shotgun (WGS) entry which is preliminary data.</text>
</comment>
<accession>A0A814DDG1</accession>
<evidence type="ECO:0000313" key="12">
    <source>
        <dbReference type="Proteomes" id="UP000663828"/>
    </source>
</evidence>
<keyword evidence="7" id="KW-0807">Transducer</keyword>
<feature type="transmembrane region" description="Helical" evidence="9">
    <location>
        <begin position="417"/>
        <end position="437"/>
    </location>
</feature>
<dbReference type="EMBL" id="CAJNOR010000579">
    <property type="protein sequence ID" value="CAF0952704.1"/>
    <property type="molecule type" value="Genomic_DNA"/>
</dbReference>
<feature type="region of interest" description="Disordered" evidence="8">
    <location>
        <begin position="286"/>
        <end position="311"/>
    </location>
</feature>
<feature type="transmembrane region" description="Helical" evidence="9">
    <location>
        <begin position="69"/>
        <end position="91"/>
    </location>
</feature>
<feature type="transmembrane region" description="Helical" evidence="9">
    <location>
        <begin position="326"/>
        <end position="352"/>
    </location>
</feature>
<dbReference type="Gene3D" id="1.20.1070.10">
    <property type="entry name" value="Rhodopsin 7-helix transmembrane proteins"/>
    <property type="match status" value="1"/>
</dbReference>
<feature type="transmembrane region" description="Helical" evidence="9">
    <location>
        <begin position="185"/>
        <end position="208"/>
    </location>
</feature>
<evidence type="ECO:0000256" key="4">
    <source>
        <dbReference type="ARBA" id="ARBA00023040"/>
    </source>
</evidence>
<dbReference type="InterPro" id="IPR000276">
    <property type="entry name" value="GPCR_Rhodpsn"/>
</dbReference>